<dbReference type="InterPro" id="IPR013154">
    <property type="entry name" value="ADH-like_N"/>
</dbReference>
<keyword evidence="2" id="KW-0479">Metal-binding</keyword>
<evidence type="ECO:0000256" key="3">
    <source>
        <dbReference type="ARBA" id="ARBA00022833"/>
    </source>
</evidence>
<dbReference type="STRING" id="1077974.GOEFS_004_00510"/>
<sequence length="377" mass="40905">MRELNMVRPGKFRWLERPEPQLVEAGDAIVRPFIVGRCDGDQIATSAALLRVVRAAQRARLLDPILLNAFGHTPYRQPCAIGHECVAEIVEVGSAVTDLTVGDKVVVPYQVSCGLCDNCQRGLTGKCTTTRSQPDGSERVLSWYGHGHATGPFGGMASDLVRVPYAEHMLIRVPDRVDPLRIAAASDNLSEAWRVTVPHLRHRPGARVLVVGGLERAVGLYAAGISATHGARVDYCDSSTQRLQIAESLGAVPIPRPSLLRFPKPSQHYDIVVDASNLQPGIVYATRSVAPGGVCVVPSYHLAIRTGLPMMQLTFNDVDLHVGMSHPASTLTDVLAWVADNDFPAEKVTTKVADWEDAPTAYGTRTTKLVLYRSPLN</sequence>
<organism evidence="5 6">
    <name type="scientific">Gordonia effusa NBRC 100432</name>
    <dbReference type="NCBI Taxonomy" id="1077974"/>
    <lineage>
        <taxon>Bacteria</taxon>
        <taxon>Bacillati</taxon>
        <taxon>Actinomycetota</taxon>
        <taxon>Actinomycetes</taxon>
        <taxon>Mycobacteriales</taxon>
        <taxon>Gordoniaceae</taxon>
        <taxon>Gordonia</taxon>
    </lineage>
</organism>
<dbReference type="AlphaFoldDB" id="H0QUN5"/>
<dbReference type="Proteomes" id="UP000035034">
    <property type="component" value="Unassembled WGS sequence"/>
</dbReference>
<dbReference type="SUPFAM" id="SSF51735">
    <property type="entry name" value="NAD(P)-binding Rossmann-fold domains"/>
    <property type="match status" value="1"/>
</dbReference>
<keyword evidence="6" id="KW-1185">Reference proteome</keyword>
<accession>H0QUN5</accession>
<dbReference type="Gene3D" id="3.40.50.720">
    <property type="entry name" value="NAD(P)-binding Rossmann-like Domain"/>
    <property type="match status" value="1"/>
</dbReference>
<reference evidence="5 6" key="1">
    <citation type="submission" date="2011-12" db="EMBL/GenBank/DDBJ databases">
        <title>Whole genome shotgun sequence of Gordonia effusa NBRC 100432.</title>
        <authorList>
            <person name="Yoshida I."/>
            <person name="Takarada H."/>
            <person name="Hosoyama A."/>
            <person name="Tsuchikane K."/>
            <person name="Katsumata H."/>
            <person name="Yamazaki S."/>
            <person name="Fujita N."/>
        </authorList>
    </citation>
    <scope>NUCLEOTIDE SEQUENCE [LARGE SCALE GENOMIC DNA]</scope>
    <source>
        <strain evidence="5 6">NBRC 100432</strain>
    </source>
</reference>
<dbReference type="SUPFAM" id="SSF50129">
    <property type="entry name" value="GroES-like"/>
    <property type="match status" value="1"/>
</dbReference>
<evidence type="ECO:0000259" key="4">
    <source>
        <dbReference type="Pfam" id="PF08240"/>
    </source>
</evidence>
<dbReference type="Pfam" id="PF08240">
    <property type="entry name" value="ADH_N"/>
    <property type="match status" value="1"/>
</dbReference>
<evidence type="ECO:0000313" key="6">
    <source>
        <dbReference type="Proteomes" id="UP000035034"/>
    </source>
</evidence>
<evidence type="ECO:0000313" key="5">
    <source>
        <dbReference type="EMBL" id="GAB16536.1"/>
    </source>
</evidence>
<evidence type="ECO:0000256" key="2">
    <source>
        <dbReference type="ARBA" id="ARBA00022723"/>
    </source>
</evidence>
<dbReference type="Gene3D" id="3.90.180.10">
    <property type="entry name" value="Medium-chain alcohol dehydrogenases, catalytic domain"/>
    <property type="match status" value="1"/>
</dbReference>
<name>H0QUN5_9ACTN</name>
<feature type="domain" description="Alcohol dehydrogenase-like N-terminal" evidence="4">
    <location>
        <begin position="74"/>
        <end position="174"/>
    </location>
</feature>
<dbReference type="EMBL" id="BAEH01000004">
    <property type="protein sequence ID" value="GAB16536.1"/>
    <property type="molecule type" value="Genomic_DNA"/>
</dbReference>
<comment type="caution">
    <text evidence="5">The sequence shown here is derived from an EMBL/GenBank/DDBJ whole genome shotgun (WGS) entry which is preliminary data.</text>
</comment>
<dbReference type="eggNOG" id="COG1063">
    <property type="taxonomic scope" value="Bacteria"/>
</dbReference>
<evidence type="ECO:0000256" key="1">
    <source>
        <dbReference type="ARBA" id="ARBA00001947"/>
    </source>
</evidence>
<gene>
    <name evidence="5" type="ORF">GOEFS_004_00510</name>
</gene>
<comment type="cofactor">
    <cofactor evidence="1">
        <name>Zn(2+)</name>
        <dbReference type="ChEBI" id="CHEBI:29105"/>
    </cofactor>
</comment>
<dbReference type="PANTHER" id="PTHR42813:SF7">
    <property type="entry name" value="ALCOHOL DEHYDROGENASE (ZN-DEPENDENT)-RELATED"/>
    <property type="match status" value="1"/>
</dbReference>
<protein>
    <submittedName>
        <fullName evidence="5">Putative dehydrogenase</fullName>
    </submittedName>
</protein>
<proteinExistence type="predicted"/>
<dbReference type="RefSeq" id="WP_007315874.1">
    <property type="nucleotide sequence ID" value="NZ_BAEH01000004.1"/>
</dbReference>
<dbReference type="InterPro" id="IPR011032">
    <property type="entry name" value="GroES-like_sf"/>
</dbReference>
<keyword evidence="3" id="KW-0862">Zinc</keyword>
<dbReference type="PANTHER" id="PTHR42813">
    <property type="entry name" value="ZINC-TYPE ALCOHOL DEHYDROGENASE-LIKE"/>
    <property type="match status" value="1"/>
</dbReference>
<dbReference type="GO" id="GO:0046872">
    <property type="term" value="F:metal ion binding"/>
    <property type="evidence" value="ECO:0007669"/>
    <property type="project" value="UniProtKB-KW"/>
</dbReference>
<dbReference type="InterPro" id="IPR036291">
    <property type="entry name" value="NAD(P)-bd_dom_sf"/>
</dbReference>